<dbReference type="EMBL" id="LR796953">
    <property type="protein sequence ID" value="CAB4177637.1"/>
    <property type="molecule type" value="Genomic_DNA"/>
</dbReference>
<evidence type="ECO:0000313" key="2">
    <source>
        <dbReference type="EMBL" id="CAB4146335.1"/>
    </source>
</evidence>
<dbReference type="EMBL" id="LR797060">
    <property type="protein sequence ID" value="CAB4184260.1"/>
    <property type="molecule type" value="Genomic_DNA"/>
</dbReference>
<sequence length="70" mass="8119">MVAVMSEIDELEAYVHEPPEIESKQMLGGRIGMRKSKARRAEQNSARTRQHWCNRGRTMPSMPKFKCLND</sequence>
<feature type="region of interest" description="Disordered" evidence="1">
    <location>
        <begin position="38"/>
        <end position="59"/>
    </location>
</feature>
<gene>
    <name evidence="5" type="ORF">UFOVP1006_25</name>
    <name evidence="6" type="ORF">UFOVP1096_55</name>
    <name evidence="7" type="ORF">UFOVP1157_32</name>
    <name evidence="8" type="ORF">UFOVP1347_22</name>
    <name evidence="9" type="ORF">UFOVP1455_46</name>
    <name evidence="11" type="ORF">UFOVP1543_46</name>
    <name evidence="10" type="ORF">UFOVP1606_56</name>
    <name evidence="2" type="ORF">UFOVP497_3</name>
    <name evidence="3" type="ORF">UFOVP834_39</name>
    <name evidence="4" type="ORF">UFOVP922_32</name>
</gene>
<evidence type="ECO:0000313" key="7">
    <source>
        <dbReference type="EMBL" id="CAB4187542.1"/>
    </source>
</evidence>
<proteinExistence type="predicted"/>
<evidence type="ECO:0000313" key="6">
    <source>
        <dbReference type="EMBL" id="CAB4184260.1"/>
    </source>
</evidence>
<reference evidence="6" key="1">
    <citation type="submission" date="2020-05" db="EMBL/GenBank/DDBJ databases">
        <authorList>
            <person name="Chiriac C."/>
            <person name="Salcher M."/>
            <person name="Ghai R."/>
            <person name="Kavagutti S V."/>
        </authorList>
    </citation>
    <scope>NUCLEOTIDE SEQUENCE</scope>
</reference>
<organism evidence="6">
    <name type="scientific">uncultured Caudovirales phage</name>
    <dbReference type="NCBI Taxonomy" id="2100421"/>
    <lineage>
        <taxon>Viruses</taxon>
        <taxon>Duplodnaviria</taxon>
        <taxon>Heunggongvirae</taxon>
        <taxon>Uroviricota</taxon>
        <taxon>Caudoviricetes</taxon>
        <taxon>Peduoviridae</taxon>
        <taxon>Maltschvirus</taxon>
        <taxon>Maltschvirus maltsch</taxon>
    </lineage>
</organism>
<evidence type="ECO:0000313" key="9">
    <source>
        <dbReference type="EMBL" id="CAB4214442.1"/>
    </source>
</evidence>
<dbReference type="EMBL" id="LR797463">
    <property type="protein sequence ID" value="CAB4218926.1"/>
    <property type="molecule type" value="Genomic_DNA"/>
</dbReference>
<accession>A0A6J5QHT7</accession>
<name>A0A6J5QHT7_9CAUD</name>
<dbReference type="EMBL" id="LR797102">
    <property type="protein sequence ID" value="CAB4187542.1"/>
    <property type="molecule type" value="Genomic_DNA"/>
</dbReference>
<dbReference type="EMBL" id="LR796881">
    <property type="protein sequence ID" value="CAB4172375.1"/>
    <property type="molecule type" value="Genomic_DNA"/>
</dbReference>
<dbReference type="EMBL" id="LR797307">
    <property type="protein sequence ID" value="CAB4200040.1"/>
    <property type="molecule type" value="Genomic_DNA"/>
</dbReference>
<evidence type="ECO:0000313" key="3">
    <source>
        <dbReference type="EMBL" id="CAB4164519.1"/>
    </source>
</evidence>
<evidence type="ECO:0000313" key="11">
    <source>
        <dbReference type="EMBL" id="CAB5229138.1"/>
    </source>
</evidence>
<protein>
    <submittedName>
        <fullName evidence="6">Uncharacterized protein</fullName>
    </submittedName>
</protein>
<dbReference type="EMBL" id="LR797405">
    <property type="protein sequence ID" value="CAB4214442.1"/>
    <property type="molecule type" value="Genomic_DNA"/>
</dbReference>
<evidence type="ECO:0000313" key="10">
    <source>
        <dbReference type="EMBL" id="CAB4218926.1"/>
    </source>
</evidence>
<evidence type="ECO:0000313" key="4">
    <source>
        <dbReference type="EMBL" id="CAB4172375.1"/>
    </source>
</evidence>
<evidence type="ECO:0000256" key="1">
    <source>
        <dbReference type="SAM" id="MobiDB-lite"/>
    </source>
</evidence>
<dbReference type="EMBL" id="LR798397">
    <property type="protein sequence ID" value="CAB5229138.1"/>
    <property type="molecule type" value="Genomic_DNA"/>
</dbReference>
<evidence type="ECO:0000313" key="8">
    <source>
        <dbReference type="EMBL" id="CAB4200040.1"/>
    </source>
</evidence>
<dbReference type="EMBL" id="LR796470">
    <property type="protein sequence ID" value="CAB4146335.1"/>
    <property type="molecule type" value="Genomic_DNA"/>
</dbReference>
<dbReference type="EMBL" id="LR796763">
    <property type="protein sequence ID" value="CAB4164519.1"/>
    <property type="molecule type" value="Genomic_DNA"/>
</dbReference>
<evidence type="ECO:0000313" key="5">
    <source>
        <dbReference type="EMBL" id="CAB4177637.1"/>
    </source>
</evidence>